<gene>
    <name evidence="18" type="ORF">B5V51_106</name>
</gene>
<dbReference type="PRINTS" id="PR00385">
    <property type="entry name" value="P450"/>
</dbReference>
<evidence type="ECO:0000256" key="6">
    <source>
        <dbReference type="ARBA" id="ARBA00012109"/>
    </source>
</evidence>
<evidence type="ECO:0000256" key="7">
    <source>
        <dbReference type="ARBA" id="ARBA00022617"/>
    </source>
</evidence>
<dbReference type="GO" id="GO:0020037">
    <property type="term" value="F:heme binding"/>
    <property type="evidence" value="ECO:0007669"/>
    <property type="project" value="InterPro"/>
</dbReference>
<dbReference type="SUPFAM" id="SSF48264">
    <property type="entry name" value="Cytochrome P450"/>
    <property type="match status" value="1"/>
</dbReference>
<protein>
    <recommendedName>
        <fullName evidence="6">unspecific monooxygenase</fullName>
        <ecNumber evidence="6">1.14.14.1</ecNumber>
    </recommendedName>
</protein>
<keyword evidence="10" id="KW-0492">Microsome</keyword>
<evidence type="ECO:0000256" key="11">
    <source>
        <dbReference type="ARBA" id="ARBA00023002"/>
    </source>
</evidence>
<keyword evidence="9" id="KW-0256">Endoplasmic reticulum</keyword>
<dbReference type="FunFam" id="1.10.630.10:FF:000182">
    <property type="entry name" value="Cytochrome P450 3A4"/>
    <property type="match status" value="1"/>
</dbReference>
<comment type="cofactor">
    <cofactor evidence="1 16">
        <name>heme</name>
        <dbReference type="ChEBI" id="CHEBI:30413"/>
    </cofactor>
</comment>
<dbReference type="InterPro" id="IPR002403">
    <property type="entry name" value="Cyt_P450_E_grp-IV"/>
</dbReference>
<evidence type="ECO:0000256" key="5">
    <source>
        <dbReference type="ARBA" id="ARBA00010617"/>
    </source>
</evidence>
<evidence type="ECO:0000256" key="17">
    <source>
        <dbReference type="RuleBase" id="RU000461"/>
    </source>
</evidence>
<feature type="binding site" description="axial binding residue" evidence="16">
    <location>
        <position position="445"/>
    </location>
    <ligand>
        <name>heme</name>
        <dbReference type="ChEBI" id="CHEBI:30413"/>
    </ligand>
    <ligandPart>
        <name>Fe</name>
        <dbReference type="ChEBI" id="CHEBI:18248"/>
    </ligandPart>
</feature>
<dbReference type="AlphaFoldDB" id="A0A2A4JMY4"/>
<evidence type="ECO:0000256" key="9">
    <source>
        <dbReference type="ARBA" id="ARBA00022824"/>
    </source>
</evidence>
<sequence>MFYYLPTFITIVCFLYYYFTRTFKYWTSKNVKGPTPIPFFGNFIDVFFRRKHVGVLYTELYKQYPNEKVVGLYRMMSPTLLIRDLDIVKQVLIKDFDSFPDRGVNFSKERLGDNLFHADIGVMKVLRKHLTAAFTANKFKTNFHILADRADKFIDYVENITMKESEIDTLPVFRKYGVDSIMMGAFGIDIDPYNDDDKLCDLMDKEIQTPSYCLELELLFPGALSKLNLSLFSEKSFQFCREVIEAGTTLETTEKADINRAMDVFMELRRAGNVSSGRRSEEEKELSMKITDDVLAGQVFIFYFAGYGNNSLLSTYALYHLAENPDVQELLIKDIDAVLQKHNGKFTYEALKDMKYLQMVFEETLRMHPLTNSVSRNVGRDIQLDGTDFIINKNTIVAISPYAIHHDEKNYPEPEQFRPERFSPENVKDRHPCAMISFGLGPRSCLGTRFAQLQFGICMVKFFSKYRVEWTKNTVKTITYTPMRLLLTPSERIYLRLVPRNS</sequence>
<evidence type="ECO:0000256" key="2">
    <source>
        <dbReference type="ARBA" id="ARBA00003690"/>
    </source>
</evidence>
<evidence type="ECO:0000313" key="18">
    <source>
        <dbReference type="EMBL" id="PCG73146.1"/>
    </source>
</evidence>
<dbReference type="GO" id="GO:0005506">
    <property type="term" value="F:iron ion binding"/>
    <property type="evidence" value="ECO:0007669"/>
    <property type="project" value="InterPro"/>
</dbReference>
<keyword evidence="14" id="KW-0472">Membrane</keyword>
<evidence type="ECO:0000256" key="4">
    <source>
        <dbReference type="ARBA" id="ARBA00004406"/>
    </source>
</evidence>
<proteinExistence type="inferred from homology"/>
<evidence type="ECO:0000256" key="15">
    <source>
        <dbReference type="ARBA" id="ARBA00047827"/>
    </source>
</evidence>
<reference evidence="18" key="1">
    <citation type="submission" date="2017-09" db="EMBL/GenBank/DDBJ databases">
        <title>Contemporary evolution of a Lepidopteran species, Heliothis virescens, in response to modern agricultural practices.</title>
        <authorList>
            <person name="Fritz M.L."/>
            <person name="Deyonke A.M."/>
            <person name="Papanicolaou A."/>
            <person name="Micinski S."/>
            <person name="Westbrook J."/>
            <person name="Gould F."/>
        </authorList>
    </citation>
    <scope>NUCLEOTIDE SEQUENCE [LARGE SCALE GENOMIC DNA]</scope>
    <source>
        <strain evidence="18">HvINT-</strain>
        <tissue evidence="18">Whole body</tissue>
    </source>
</reference>
<evidence type="ECO:0000256" key="3">
    <source>
        <dbReference type="ARBA" id="ARBA00004174"/>
    </source>
</evidence>
<dbReference type="PANTHER" id="PTHR24292:SF104">
    <property type="entry name" value="CYTOCHROME P450 308A1-RELATED"/>
    <property type="match status" value="1"/>
</dbReference>
<dbReference type="PANTHER" id="PTHR24292">
    <property type="entry name" value="CYTOCHROME P450"/>
    <property type="match status" value="1"/>
</dbReference>
<evidence type="ECO:0000256" key="8">
    <source>
        <dbReference type="ARBA" id="ARBA00022723"/>
    </source>
</evidence>
<comment type="subcellular location">
    <subcellularLocation>
        <location evidence="4">Endoplasmic reticulum membrane</location>
        <topology evidence="4">Peripheral membrane protein</topology>
    </subcellularLocation>
    <subcellularLocation>
        <location evidence="3">Microsome membrane</location>
        <topology evidence="3">Peripheral membrane protein</topology>
    </subcellularLocation>
</comment>
<dbReference type="Pfam" id="PF00067">
    <property type="entry name" value="p450"/>
    <property type="match status" value="1"/>
</dbReference>
<comment type="similarity">
    <text evidence="5 17">Belongs to the cytochrome P450 family.</text>
</comment>
<evidence type="ECO:0000256" key="13">
    <source>
        <dbReference type="ARBA" id="ARBA00023033"/>
    </source>
</evidence>
<comment type="function">
    <text evidence="2">May be involved in the metabolism of insect hormones and in the breakdown of synthetic insecticides.</text>
</comment>
<evidence type="ECO:0000256" key="1">
    <source>
        <dbReference type="ARBA" id="ARBA00001971"/>
    </source>
</evidence>
<keyword evidence="7 16" id="KW-0349">Heme</keyword>
<evidence type="ECO:0000256" key="14">
    <source>
        <dbReference type="ARBA" id="ARBA00023136"/>
    </source>
</evidence>
<dbReference type="PRINTS" id="PR00465">
    <property type="entry name" value="EP450IV"/>
</dbReference>
<dbReference type="GO" id="GO:0005789">
    <property type="term" value="C:endoplasmic reticulum membrane"/>
    <property type="evidence" value="ECO:0007669"/>
    <property type="project" value="UniProtKB-SubCell"/>
</dbReference>
<name>A0A2A4JMY4_HELVI</name>
<dbReference type="CDD" id="cd11056">
    <property type="entry name" value="CYP6-like"/>
    <property type="match status" value="1"/>
</dbReference>
<dbReference type="InterPro" id="IPR001128">
    <property type="entry name" value="Cyt_P450"/>
</dbReference>
<accession>A0A2A4JMY4</accession>
<dbReference type="EMBL" id="NWSH01001009">
    <property type="protein sequence ID" value="PCG73146.1"/>
    <property type="molecule type" value="Genomic_DNA"/>
</dbReference>
<evidence type="ECO:0000256" key="12">
    <source>
        <dbReference type="ARBA" id="ARBA00023004"/>
    </source>
</evidence>
<organism evidence="18">
    <name type="scientific">Heliothis virescens</name>
    <name type="common">Tobacco budworm moth</name>
    <dbReference type="NCBI Taxonomy" id="7102"/>
    <lineage>
        <taxon>Eukaryota</taxon>
        <taxon>Metazoa</taxon>
        <taxon>Ecdysozoa</taxon>
        <taxon>Arthropoda</taxon>
        <taxon>Hexapoda</taxon>
        <taxon>Insecta</taxon>
        <taxon>Pterygota</taxon>
        <taxon>Neoptera</taxon>
        <taxon>Endopterygota</taxon>
        <taxon>Lepidoptera</taxon>
        <taxon>Glossata</taxon>
        <taxon>Ditrysia</taxon>
        <taxon>Noctuoidea</taxon>
        <taxon>Noctuidae</taxon>
        <taxon>Heliothinae</taxon>
        <taxon>Heliothis</taxon>
    </lineage>
</organism>
<comment type="caution">
    <text evidence="18">The sequence shown here is derived from an EMBL/GenBank/DDBJ whole genome shotgun (WGS) entry which is preliminary data.</text>
</comment>
<comment type="catalytic activity">
    <reaction evidence="15">
        <text>an organic molecule + reduced [NADPH--hemoprotein reductase] + O2 = an alcohol + oxidized [NADPH--hemoprotein reductase] + H2O + H(+)</text>
        <dbReference type="Rhea" id="RHEA:17149"/>
        <dbReference type="Rhea" id="RHEA-COMP:11964"/>
        <dbReference type="Rhea" id="RHEA-COMP:11965"/>
        <dbReference type="ChEBI" id="CHEBI:15377"/>
        <dbReference type="ChEBI" id="CHEBI:15378"/>
        <dbReference type="ChEBI" id="CHEBI:15379"/>
        <dbReference type="ChEBI" id="CHEBI:30879"/>
        <dbReference type="ChEBI" id="CHEBI:57618"/>
        <dbReference type="ChEBI" id="CHEBI:58210"/>
        <dbReference type="ChEBI" id="CHEBI:142491"/>
        <dbReference type="EC" id="1.14.14.1"/>
    </reaction>
</comment>
<dbReference type="InterPro" id="IPR036396">
    <property type="entry name" value="Cyt_P450_sf"/>
</dbReference>
<keyword evidence="8 16" id="KW-0479">Metal-binding</keyword>
<dbReference type="InterPro" id="IPR017972">
    <property type="entry name" value="Cyt_P450_CS"/>
</dbReference>
<dbReference type="STRING" id="7102.A0A2A4JMY4"/>
<dbReference type="InterPro" id="IPR050476">
    <property type="entry name" value="Insect_CytP450_Detox"/>
</dbReference>
<keyword evidence="13 17" id="KW-0503">Monooxygenase</keyword>
<evidence type="ECO:0000256" key="10">
    <source>
        <dbReference type="ARBA" id="ARBA00022848"/>
    </source>
</evidence>
<dbReference type="Gene3D" id="1.10.630.10">
    <property type="entry name" value="Cytochrome P450"/>
    <property type="match status" value="1"/>
</dbReference>
<dbReference type="PROSITE" id="PS00086">
    <property type="entry name" value="CYTOCHROME_P450"/>
    <property type="match status" value="1"/>
</dbReference>
<keyword evidence="11 17" id="KW-0560">Oxidoreductase</keyword>
<keyword evidence="12 16" id="KW-0408">Iron</keyword>
<evidence type="ECO:0000256" key="16">
    <source>
        <dbReference type="PIRSR" id="PIRSR602403-1"/>
    </source>
</evidence>
<dbReference type="EC" id="1.14.14.1" evidence="6"/>
<dbReference type="GO" id="GO:0016712">
    <property type="term" value="F:oxidoreductase activity, acting on paired donors, with incorporation or reduction of molecular oxygen, reduced flavin or flavoprotein as one donor, and incorporation of one atom of oxygen"/>
    <property type="evidence" value="ECO:0007669"/>
    <property type="project" value="UniProtKB-EC"/>
</dbReference>